<feature type="domain" description="Chorismate mutase" evidence="2">
    <location>
        <begin position="1"/>
        <end position="87"/>
    </location>
</feature>
<dbReference type="NCBIfam" id="TIGR01805">
    <property type="entry name" value="CM_mono_grmpos"/>
    <property type="match status" value="1"/>
</dbReference>
<comment type="caution">
    <text evidence="3">The sequence shown here is derived from an EMBL/GenBank/DDBJ whole genome shotgun (WGS) entry which is preliminary data.</text>
</comment>
<dbReference type="InterPro" id="IPR002701">
    <property type="entry name" value="CM_II_prokaryot"/>
</dbReference>
<dbReference type="PROSITE" id="PS51168">
    <property type="entry name" value="CHORISMATE_MUT_2"/>
    <property type="match status" value="1"/>
</dbReference>
<proteinExistence type="predicted"/>
<evidence type="ECO:0000256" key="1">
    <source>
        <dbReference type="ARBA" id="ARBA00023235"/>
    </source>
</evidence>
<dbReference type="Proteomes" id="UP001206548">
    <property type="component" value="Unassembled WGS sequence"/>
</dbReference>
<dbReference type="RefSeq" id="WP_259136358.1">
    <property type="nucleotide sequence ID" value="NZ_JANUXX010000001.1"/>
</dbReference>
<evidence type="ECO:0000313" key="4">
    <source>
        <dbReference type="Proteomes" id="UP001206548"/>
    </source>
</evidence>
<dbReference type="Pfam" id="PF01817">
    <property type="entry name" value="CM_2"/>
    <property type="match status" value="1"/>
</dbReference>
<dbReference type="InterPro" id="IPR036979">
    <property type="entry name" value="CM_dom_sf"/>
</dbReference>
<dbReference type="EMBL" id="JANUXX010000001">
    <property type="protein sequence ID" value="MCS4487371.1"/>
    <property type="molecule type" value="Genomic_DNA"/>
</dbReference>
<accession>A0ABT2F4I7</accession>
<dbReference type="PANTHER" id="PTHR38041:SF1">
    <property type="entry name" value="CHORISMATE MUTASE"/>
    <property type="match status" value="1"/>
</dbReference>
<dbReference type="SMART" id="SM00830">
    <property type="entry name" value="CM_2"/>
    <property type="match status" value="1"/>
</dbReference>
<dbReference type="InterPro" id="IPR011279">
    <property type="entry name" value="Chorismate_mutase_GmP"/>
</dbReference>
<keyword evidence="4" id="KW-1185">Reference proteome</keyword>
<keyword evidence="1 3" id="KW-0413">Isomerase</keyword>
<evidence type="ECO:0000313" key="3">
    <source>
        <dbReference type="EMBL" id="MCS4487371.1"/>
    </source>
</evidence>
<name>A0ABT2F4I7_9STRE</name>
<dbReference type="EC" id="5.4.99.5" evidence="3"/>
<sequence>MNLVDIRKAIDTLDKDLVTLLEKRIQLVSEVVAYKKATETAIFDKEREKAILDKVAFCVINKEFEETIVAIFADIMKQSRLYQEKQMHD</sequence>
<protein>
    <submittedName>
        <fullName evidence="3">Chorismate mutase</fullName>
        <ecNumber evidence="3">5.4.99.5</ecNumber>
    </submittedName>
</protein>
<gene>
    <name evidence="3" type="ORF">NXS10_00030</name>
</gene>
<dbReference type="Gene3D" id="1.20.59.10">
    <property type="entry name" value="Chorismate mutase"/>
    <property type="match status" value="1"/>
</dbReference>
<dbReference type="GO" id="GO:0004106">
    <property type="term" value="F:chorismate mutase activity"/>
    <property type="evidence" value="ECO:0007669"/>
    <property type="project" value="UniProtKB-EC"/>
</dbReference>
<dbReference type="PANTHER" id="PTHR38041">
    <property type="entry name" value="CHORISMATE MUTASE"/>
    <property type="match status" value="1"/>
</dbReference>
<dbReference type="SUPFAM" id="SSF48600">
    <property type="entry name" value="Chorismate mutase II"/>
    <property type="match status" value="1"/>
</dbReference>
<evidence type="ECO:0000259" key="2">
    <source>
        <dbReference type="PROSITE" id="PS51168"/>
    </source>
</evidence>
<dbReference type="InterPro" id="IPR036263">
    <property type="entry name" value="Chorismate_II_sf"/>
</dbReference>
<dbReference type="InterPro" id="IPR051331">
    <property type="entry name" value="Chorismate_mutase-related"/>
</dbReference>
<reference evidence="3 4" key="1">
    <citation type="journal article" date="2023" name="Int. J. Syst. Evol. Microbiol.">
        <title>Streptococcus sciuri sp. nov., Staphylococcus marylandisciuri sp. nov. and Staphylococcus americanisciuri sp. nov., isolated from faeces of eastern grey squirrel (Sciurus carolinensis).</title>
        <authorList>
            <person name="Volokhov D.V."/>
            <person name="Zagorodnyaya T.A."/>
            <person name="Furtak V.A."/>
            <person name="Nattanmai G."/>
            <person name="Randall L."/>
            <person name="Jose S."/>
            <person name="Gao Y."/>
            <person name="Eisenberg T."/>
            <person name="Delmonte P."/>
            <person name="Blom J."/>
            <person name="Mitchell K.K."/>
        </authorList>
    </citation>
    <scope>NUCLEOTIDE SEQUENCE [LARGE SCALE GENOMIC DNA]</scope>
    <source>
        <strain evidence="3 4">SQ9-PEA</strain>
    </source>
</reference>
<organism evidence="3 4">
    <name type="scientific">Streptococcus sciuri</name>
    <dbReference type="NCBI Taxonomy" id="2973939"/>
    <lineage>
        <taxon>Bacteria</taxon>
        <taxon>Bacillati</taxon>
        <taxon>Bacillota</taxon>
        <taxon>Bacilli</taxon>
        <taxon>Lactobacillales</taxon>
        <taxon>Streptococcaceae</taxon>
        <taxon>Streptococcus</taxon>
    </lineage>
</organism>